<dbReference type="GO" id="GO:0019433">
    <property type="term" value="P:triglyceride catabolic process"/>
    <property type="evidence" value="ECO:0007669"/>
    <property type="project" value="TreeGrafter"/>
</dbReference>
<feature type="domain" description="Hormone-sensitive lipase N-terminal" evidence="1">
    <location>
        <begin position="33"/>
        <end position="339"/>
    </location>
</feature>
<dbReference type="EMBL" id="LRGB01000117">
    <property type="protein sequence ID" value="KZS20711.1"/>
    <property type="molecule type" value="Genomic_DNA"/>
</dbReference>
<organism evidence="4 5">
    <name type="scientific">Daphnia magna</name>
    <dbReference type="NCBI Taxonomy" id="35525"/>
    <lineage>
        <taxon>Eukaryota</taxon>
        <taxon>Metazoa</taxon>
        <taxon>Ecdysozoa</taxon>
        <taxon>Arthropoda</taxon>
        <taxon>Crustacea</taxon>
        <taxon>Branchiopoda</taxon>
        <taxon>Diplostraca</taxon>
        <taxon>Cladocera</taxon>
        <taxon>Anomopoda</taxon>
        <taxon>Daphniidae</taxon>
        <taxon>Daphnia</taxon>
    </lineage>
</organism>
<dbReference type="GO" id="GO:0004771">
    <property type="term" value="F:sterol ester esterase activity"/>
    <property type="evidence" value="ECO:0007669"/>
    <property type="project" value="TreeGrafter"/>
</dbReference>
<evidence type="ECO:0000313" key="3">
    <source>
        <dbReference type="EMBL" id="JAJ07216.1"/>
    </source>
</evidence>
<sequence length="660" mass="74181">MQFLIGRTVCRQFYYPLSRGLTLSSKKKSQMSQQVITLAVENANYFLKDTSKSGKALCVGFQQLAEQCQEVTPLLDKITREAPKFDLDAETPGNGYRSFIIIFGALFKRCSSLCDLVKSQRSQAVFNLYKYSYIQDLKSWNEMLVSLNTFLEHLNTLLEWNEKDHVRSLFPSEAHSSQELLDKARTIESYSFYGRHAAFQYCNSIESVLKGLLTIMAGYSDYYFSTSPHLWRVAKSLFMSTQYTLDAEHRARRIVHASQYATVDFCKSFWFLAESDLMKKVPDRMCPAIRVNQLILIPPEPLQIDSMKYKPVNIPVPSAHGPTAPVQVRLLSAKGRPGMPGQNDYSEATVSDSLVIHCHGGGFVAQSSQSHETYLRHWAVALDVPILSIDYSLAPEYPFPRQLQEILYVYAWIQRNPSVAGTTAKKIIFAGDSAGANLMLGVTLWVSDLNLRLPDGIFLAYVPLLVQFEPSPSRLLCLLDPLLPFGFMMRCLSAYAGQPDMLAQSSSRYSEIDGKVKEIVKKIDSSTSSQDASEHPAKHNTVLEPELLDRLKAHSPVDELDMFRVSSTPLMSPFLASDSALKKLPPISLLSIELDPCLDDSVEFAKRCRRLGCDIRLDILPGLPHGFLNFALLSREAKEGSKLCVKRIRELFKKCSDAAL</sequence>
<feature type="domain" description="Alpha/beta hydrolase fold-3" evidence="2">
    <location>
        <begin position="567"/>
        <end position="628"/>
    </location>
</feature>
<dbReference type="EMBL" id="GDIP01216186">
    <property type="protein sequence ID" value="JAJ07216.1"/>
    <property type="molecule type" value="Transcribed_RNA"/>
</dbReference>
<dbReference type="OrthoDB" id="408631at2759"/>
<dbReference type="InterPro" id="IPR010468">
    <property type="entry name" value="HSL_N"/>
</dbReference>
<proteinExistence type="predicted"/>
<dbReference type="GO" id="GO:0005829">
    <property type="term" value="C:cytosol"/>
    <property type="evidence" value="ECO:0007669"/>
    <property type="project" value="TreeGrafter"/>
</dbReference>
<reference evidence="3" key="2">
    <citation type="submission" date="2015-10" db="EMBL/GenBank/DDBJ databases">
        <authorList>
            <person name="Gilbert D.G."/>
        </authorList>
    </citation>
    <scope>NUCLEOTIDE SEQUENCE</scope>
</reference>
<dbReference type="Pfam" id="PF07859">
    <property type="entry name" value="Abhydrolase_3"/>
    <property type="match status" value="2"/>
</dbReference>
<dbReference type="InterPro" id="IPR013094">
    <property type="entry name" value="AB_hydrolase_3"/>
</dbReference>
<dbReference type="Pfam" id="PF06350">
    <property type="entry name" value="HSL_N"/>
    <property type="match status" value="1"/>
</dbReference>
<dbReference type="PANTHER" id="PTHR23025">
    <property type="entry name" value="TRIACYLGLYCEROL LIPASE"/>
    <property type="match status" value="1"/>
</dbReference>
<protein>
    <submittedName>
        <fullName evidence="4">Hormone-sensitive lipase</fullName>
    </submittedName>
</protein>
<evidence type="ECO:0000313" key="4">
    <source>
        <dbReference type="EMBL" id="KZS20711.1"/>
    </source>
</evidence>
<dbReference type="GO" id="GO:0008203">
    <property type="term" value="P:cholesterol metabolic process"/>
    <property type="evidence" value="ECO:0007669"/>
    <property type="project" value="InterPro"/>
</dbReference>
<dbReference type="SUPFAM" id="SSF53474">
    <property type="entry name" value="alpha/beta-Hydrolases"/>
    <property type="match status" value="1"/>
</dbReference>
<dbReference type="AlphaFoldDB" id="A0A0P5E1G2"/>
<reference evidence="3" key="1">
    <citation type="submission" date="2015-10" db="EMBL/GenBank/DDBJ databases">
        <title>Daphnia magna gene sets from two clonal populations assembled and annotated with EvidentialGene.</title>
        <authorList>
            <person name="Gilbert D."/>
            <person name="Podicheti R."/>
            <person name="Orsini L."/>
            <person name="Colbourne J."/>
            <person name="Pfrender M."/>
        </authorList>
    </citation>
    <scope>NUCLEOTIDE SEQUENCE</scope>
</reference>
<feature type="domain" description="Alpha/beta hydrolase fold-3" evidence="2">
    <location>
        <begin position="355"/>
        <end position="499"/>
    </location>
</feature>
<dbReference type="Gene3D" id="3.40.50.1820">
    <property type="entry name" value="alpha/beta hydrolase"/>
    <property type="match status" value="2"/>
</dbReference>
<gene>
    <name evidence="4" type="ORF">APZ42_012519</name>
</gene>
<keyword evidence="5" id="KW-1185">Reference proteome</keyword>
<dbReference type="PANTHER" id="PTHR23025:SF3">
    <property type="entry name" value="HORMONE-SENSITIVE LIPASE"/>
    <property type="match status" value="1"/>
</dbReference>
<evidence type="ECO:0000259" key="1">
    <source>
        <dbReference type="Pfam" id="PF06350"/>
    </source>
</evidence>
<reference evidence="4 5" key="3">
    <citation type="submission" date="2016-03" db="EMBL/GenBank/DDBJ databases">
        <title>EvidentialGene: Evidence-directed Construction of Genes on Genomes.</title>
        <authorList>
            <person name="Gilbert D.G."/>
            <person name="Choi J.-H."/>
            <person name="Mockaitis K."/>
            <person name="Colbourne J."/>
            <person name="Pfrender M."/>
        </authorList>
    </citation>
    <scope>NUCLEOTIDE SEQUENCE [LARGE SCALE GENOMIC DNA]</scope>
    <source>
        <strain evidence="4 5">Xinb3</strain>
        <tissue evidence="4">Complete organism</tissue>
    </source>
</reference>
<dbReference type="InterPro" id="IPR029058">
    <property type="entry name" value="AB_hydrolase_fold"/>
</dbReference>
<dbReference type="Proteomes" id="UP000076858">
    <property type="component" value="Unassembled WGS sequence"/>
</dbReference>
<evidence type="ECO:0000259" key="2">
    <source>
        <dbReference type="Pfam" id="PF07859"/>
    </source>
</evidence>
<dbReference type="STRING" id="35525.A0A0P5E1G2"/>
<accession>A0A0P5E1G2</accession>
<name>A0A0P5E1G2_9CRUS</name>
<dbReference type="GO" id="GO:0004806">
    <property type="term" value="F:triacylglycerol lipase activity"/>
    <property type="evidence" value="ECO:0007669"/>
    <property type="project" value="TreeGrafter"/>
</dbReference>
<evidence type="ECO:0000313" key="5">
    <source>
        <dbReference type="Proteomes" id="UP000076858"/>
    </source>
</evidence>